<organism evidence="4 5">
    <name type="scientific">Podospora appendiculata</name>
    <dbReference type="NCBI Taxonomy" id="314037"/>
    <lineage>
        <taxon>Eukaryota</taxon>
        <taxon>Fungi</taxon>
        <taxon>Dikarya</taxon>
        <taxon>Ascomycota</taxon>
        <taxon>Pezizomycotina</taxon>
        <taxon>Sordariomycetes</taxon>
        <taxon>Sordariomycetidae</taxon>
        <taxon>Sordariales</taxon>
        <taxon>Podosporaceae</taxon>
        <taxon>Podospora</taxon>
    </lineage>
</organism>
<dbReference type="GO" id="GO:0005634">
    <property type="term" value="C:nucleus"/>
    <property type="evidence" value="ECO:0007669"/>
    <property type="project" value="TreeGrafter"/>
</dbReference>
<evidence type="ECO:0000259" key="3">
    <source>
        <dbReference type="PROSITE" id="PS50157"/>
    </source>
</evidence>
<feature type="domain" description="C2H2-type" evidence="3">
    <location>
        <begin position="582"/>
        <end position="616"/>
    </location>
</feature>
<keyword evidence="1" id="KW-0863">Zinc-finger</keyword>
<dbReference type="PANTHER" id="PTHR46179:SF19">
    <property type="entry name" value="C2H2 FINGER DOMAIN TRANSCRIPTION FACTOR (EUROFUNG)-RELATED"/>
    <property type="match status" value="1"/>
</dbReference>
<evidence type="ECO:0000256" key="2">
    <source>
        <dbReference type="SAM" id="MobiDB-lite"/>
    </source>
</evidence>
<dbReference type="SMART" id="SM00355">
    <property type="entry name" value="ZnF_C2H2"/>
    <property type="match status" value="3"/>
</dbReference>
<evidence type="ECO:0000313" key="4">
    <source>
        <dbReference type="EMBL" id="KAK3683545.1"/>
    </source>
</evidence>
<sequence>MSPRGRNTRVSNKGADSALNNPSDPGDSLYPYVAHDSALSISHGATLEYLVSQQQLPSYYHHSYDTAQTAASPYHAGASNIDLDFDVDNNHNFESQSSSPISTQSLLSQYSGIQAAPLSTFDSIPTIAVPRVTQDASLFDYSQSDQPALDFTNAGLMQTEAWLPTGQLTPRSAGRVSHQRESSLSSMGSTTGPASPYSSNTSNPHIALNDSLGDGFHGHPNIEDFHYNFSAPKSLSSQPHDTLYQNYTAYAPVDTPITTFPLIAAAPKRRNDNQGLLPPPDFPTGPSRSRPLSVASSVAGDSPATPSGEPEDDRRQTMASHPVPKLERTITDIFGDELYSPNFTIASTPSVQIPKSPTNDMFAQRLQAANSQLLNVAQSPVSATSRDRSPFRNGSPLAPMPMQDFSSTMASPQVRFPSAHQIREQNKAAQDARALQQQMSRSANTATPQTISPKDAVLEFHNDDGDADFPLFPQQSSNGYDAEATNKAMAQSQQSFDGLTLDTSSTAFNNYLATLPPNLQVPQVPQQYPFIPQRQQSSVPSLSNGSLAPSRMSSAEIGTADSSPHTSSPQRPTTTSADGGTYTCTYHGCTLRFETPALLQKHKREGHRQSHGLNAPRRPESVGSGMTTALLNSQAGPHKCDRINPSTGKPCNTIFSRPYDLTRHEDTIHNARKQKVRCDLCTDEKTFSRADALTRHYRVCHPDVEFHGKQRKRGGQGG</sequence>
<feature type="domain" description="C2H2-type" evidence="3">
    <location>
        <begin position="638"/>
        <end position="674"/>
    </location>
</feature>
<dbReference type="PANTHER" id="PTHR46179">
    <property type="entry name" value="ZINC FINGER PROTEIN"/>
    <property type="match status" value="1"/>
</dbReference>
<keyword evidence="1" id="KW-0479">Metal-binding</keyword>
<feature type="region of interest" description="Disordered" evidence="2">
    <location>
        <begin position="167"/>
        <end position="214"/>
    </location>
</feature>
<feature type="region of interest" description="Disordered" evidence="2">
    <location>
        <begin position="1"/>
        <end position="30"/>
    </location>
</feature>
<dbReference type="GO" id="GO:0006357">
    <property type="term" value="P:regulation of transcription by RNA polymerase II"/>
    <property type="evidence" value="ECO:0007669"/>
    <property type="project" value="TreeGrafter"/>
</dbReference>
<dbReference type="GO" id="GO:0008270">
    <property type="term" value="F:zinc ion binding"/>
    <property type="evidence" value="ECO:0007669"/>
    <property type="project" value="UniProtKB-KW"/>
</dbReference>
<dbReference type="AlphaFoldDB" id="A0AAE1C8X8"/>
<feature type="region of interest" description="Disordered" evidence="2">
    <location>
        <begin position="602"/>
        <end position="624"/>
    </location>
</feature>
<feature type="compositionally biased region" description="Polar residues" evidence="2">
    <location>
        <begin position="560"/>
        <end position="578"/>
    </location>
</feature>
<dbReference type="PROSITE" id="PS00028">
    <property type="entry name" value="ZINC_FINGER_C2H2_1"/>
    <property type="match status" value="1"/>
</dbReference>
<feature type="region of interest" description="Disordered" evidence="2">
    <location>
        <begin position="534"/>
        <end position="579"/>
    </location>
</feature>
<feature type="compositionally biased region" description="Polar residues" evidence="2">
    <location>
        <begin position="182"/>
        <end position="204"/>
    </location>
</feature>
<comment type="caution">
    <text evidence="4">The sequence shown here is derived from an EMBL/GenBank/DDBJ whole genome shotgun (WGS) entry which is preliminary data.</text>
</comment>
<protein>
    <recommendedName>
        <fullName evidence="3">C2H2-type domain-containing protein</fullName>
    </recommendedName>
</protein>
<feature type="region of interest" description="Disordered" evidence="2">
    <location>
        <begin position="270"/>
        <end position="326"/>
    </location>
</feature>
<gene>
    <name evidence="4" type="ORF">B0T22DRAFT_501037</name>
</gene>
<accession>A0AAE1C8X8</accession>
<dbReference type="PROSITE" id="PS50157">
    <property type="entry name" value="ZINC_FINGER_C2H2_2"/>
    <property type="match status" value="2"/>
</dbReference>
<keyword evidence="5" id="KW-1185">Reference proteome</keyword>
<name>A0AAE1C8X8_9PEZI</name>
<evidence type="ECO:0000256" key="1">
    <source>
        <dbReference type="PROSITE-ProRule" id="PRU00042"/>
    </source>
</evidence>
<dbReference type="Proteomes" id="UP001270362">
    <property type="component" value="Unassembled WGS sequence"/>
</dbReference>
<dbReference type="InterPro" id="IPR013087">
    <property type="entry name" value="Znf_C2H2_type"/>
</dbReference>
<dbReference type="EMBL" id="JAULSO010000004">
    <property type="protein sequence ID" value="KAK3683545.1"/>
    <property type="molecule type" value="Genomic_DNA"/>
</dbReference>
<reference evidence="4" key="1">
    <citation type="journal article" date="2023" name="Mol. Phylogenet. Evol.">
        <title>Genome-scale phylogeny and comparative genomics of the fungal order Sordariales.</title>
        <authorList>
            <person name="Hensen N."/>
            <person name="Bonometti L."/>
            <person name="Westerberg I."/>
            <person name="Brannstrom I.O."/>
            <person name="Guillou S."/>
            <person name="Cros-Aarteil S."/>
            <person name="Calhoun S."/>
            <person name="Haridas S."/>
            <person name="Kuo A."/>
            <person name="Mondo S."/>
            <person name="Pangilinan J."/>
            <person name="Riley R."/>
            <person name="LaButti K."/>
            <person name="Andreopoulos B."/>
            <person name="Lipzen A."/>
            <person name="Chen C."/>
            <person name="Yan M."/>
            <person name="Daum C."/>
            <person name="Ng V."/>
            <person name="Clum A."/>
            <person name="Steindorff A."/>
            <person name="Ohm R.A."/>
            <person name="Martin F."/>
            <person name="Silar P."/>
            <person name="Natvig D.O."/>
            <person name="Lalanne C."/>
            <person name="Gautier V."/>
            <person name="Ament-Velasquez S.L."/>
            <person name="Kruys A."/>
            <person name="Hutchinson M.I."/>
            <person name="Powell A.J."/>
            <person name="Barry K."/>
            <person name="Miller A.N."/>
            <person name="Grigoriev I.V."/>
            <person name="Debuchy R."/>
            <person name="Gladieux P."/>
            <person name="Hiltunen Thoren M."/>
            <person name="Johannesson H."/>
        </authorList>
    </citation>
    <scope>NUCLEOTIDE SEQUENCE</scope>
    <source>
        <strain evidence="4">CBS 314.62</strain>
    </source>
</reference>
<reference evidence="4" key="2">
    <citation type="submission" date="2023-06" db="EMBL/GenBank/DDBJ databases">
        <authorList>
            <consortium name="Lawrence Berkeley National Laboratory"/>
            <person name="Haridas S."/>
            <person name="Hensen N."/>
            <person name="Bonometti L."/>
            <person name="Westerberg I."/>
            <person name="Brannstrom I.O."/>
            <person name="Guillou S."/>
            <person name="Cros-Aarteil S."/>
            <person name="Calhoun S."/>
            <person name="Kuo A."/>
            <person name="Mondo S."/>
            <person name="Pangilinan J."/>
            <person name="Riley R."/>
            <person name="Labutti K."/>
            <person name="Andreopoulos B."/>
            <person name="Lipzen A."/>
            <person name="Chen C."/>
            <person name="Yanf M."/>
            <person name="Daum C."/>
            <person name="Ng V."/>
            <person name="Clum A."/>
            <person name="Steindorff A."/>
            <person name="Ohm R."/>
            <person name="Martin F."/>
            <person name="Silar P."/>
            <person name="Natvig D."/>
            <person name="Lalanne C."/>
            <person name="Gautier V."/>
            <person name="Ament-Velasquez S.L."/>
            <person name="Kruys A."/>
            <person name="Hutchinson M.I."/>
            <person name="Powell A.J."/>
            <person name="Barry K."/>
            <person name="Miller A.N."/>
            <person name="Grigoriev I.V."/>
            <person name="Debuchy R."/>
            <person name="Gladieux P."/>
            <person name="Thoren M.H."/>
            <person name="Johannesson H."/>
        </authorList>
    </citation>
    <scope>NUCLEOTIDE SEQUENCE</scope>
    <source>
        <strain evidence="4">CBS 314.62</strain>
    </source>
</reference>
<proteinExistence type="predicted"/>
<feature type="region of interest" description="Disordered" evidence="2">
    <location>
        <begin position="378"/>
        <end position="415"/>
    </location>
</feature>
<evidence type="ECO:0000313" key="5">
    <source>
        <dbReference type="Proteomes" id="UP001270362"/>
    </source>
</evidence>
<feature type="compositionally biased region" description="Polar residues" evidence="2">
    <location>
        <begin position="534"/>
        <end position="553"/>
    </location>
</feature>
<dbReference type="Gene3D" id="3.30.160.60">
    <property type="entry name" value="Classic Zinc Finger"/>
    <property type="match status" value="1"/>
</dbReference>
<dbReference type="InterPro" id="IPR051061">
    <property type="entry name" value="Zinc_finger_trans_reg"/>
</dbReference>
<keyword evidence="1" id="KW-0862">Zinc</keyword>